<reference evidence="2 3" key="1">
    <citation type="submission" date="2019-01" db="EMBL/GenBank/DDBJ databases">
        <title>Genome sequencing of strain FW100M-8.</title>
        <authorList>
            <person name="Heo J."/>
            <person name="Kim S.-J."/>
            <person name="Kim J.-S."/>
            <person name="Hong S.-B."/>
            <person name="Kwon S.-W."/>
        </authorList>
    </citation>
    <scope>NUCLEOTIDE SEQUENCE [LARGE SCALE GENOMIC DNA]</scope>
    <source>
        <strain evidence="2 3">FW100M-8</strain>
    </source>
</reference>
<dbReference type="Pfam" id="PF01370">
    <property type="entry name" value="Epimerase"/>
    <property type="match status" value="1"/>
</dbReference>
<keyword evidence="3" id="KW-1185">Reference proteome</keyword>
<accession>A0A4P6FC46</accession>
<dbReference type="Proteomes" id="UP000291259">
    <property type="component" value="Chromosome"/>
</dbReference>
<evidence type="ECO:0000313" key="2">
    <source>
        <dbReference type="EMBL" id="QAY73216.1"/>
    </source>
</evidence>
<organism evidence="2 3">
    <name type="scientific">Agromyces protaetiae</name>
    <dbReference type="NCBI Taxonomy" id="2509455"/>
    <lineage>
        <taxon>Bacteria</taxon>
        <taxon>Bacillati</taxon>
        <taxon>Actinomycetota</taxon>
        <taxon>Actinomycetes</taxon>
        <taxon>Micrococcales</taxon>
        <taxon>Microbacteriaceae</taxon>
        <taxon>Agromyces</taxon>
    </lineage>
</organism>
<dbReference type="RefSeq" id="WP_129190244.1">
    <property type="nucleotide sequence ID" value="NZ_CP035491.1"/>
</dbReference>
<dbReference type="KEGG" id="agf:ET445_07515"/>
<dbReference type="PANTHER" id="PTHR43245">
    <property type="entry name" value="BIFUNCTIONAL POLYMYXIN RESISTANCE PROTEIN ARNA"/>
    <property type="match status" value="1"/>
</dbReference>
<dbReference type="InterPro" id="IPR036291">
    <property type="entry name" value="NAD(P)-bd_dom_sf"/>
</dbReference>
<dbReference type="Gene3D" id="3.40.50.720">
    <property type="entry name" value="NAD(P)-binding Rossmann-like Domain"/>
    <property type="match status" value="1"/>
</dbReference>
<dbReference type="AlphaFoldDB" id="A0A4P6FC46"/>
<dbReference type="OrthoDB" id="9795501at2"/>
<feature type="domain" description="NAD-dependent epimerase/dehydratase" evidence="1">
    <location>
        <begin position="12"/>
        <end position="224"/>
    </location>
</feature>
<gene>
    <name evidence="2" type="ORF">ET445_07515</name>
</gene>
<protein>
    <submittedName>
        <fullName evidence="2">NAD(P)-dependent oxidoreductase</fullName>
    </submittedName>
</protein>
<dbReference type="PANTHER" id="PTHR43245:SF24">
    <property type="entry name" value="DEHYDROGENASE"/>
    <property type="match status" value="1"/>
</dbReference>
<name>A0A4P6FC46_9MICO</name>
<dbReference type="EMBL" id="CP035491">
    <property type="protein sequence ID" value="QAY73216.1"/>
    <property type="molecule type" value="Genomic_DNA"/>
</dbReference>
<evidence type="ECO:0000259" key="1">
    <source>
        <dbReference type="Pfam" id="PF01370"/>
    </source>
</evidence>
<sequence>MSEPRATRPTRVLVTGATGFVGGALFRALRARDGLEVVGLGRRETPDTVSRDLTRPLGLDFGPDDFAPDVIVHAAARASQWGTRAEFEAQNVTATRNVLDFAVRSAQRSGRMPRIVYVSSTSVLYTPADQFGLTEESPAGPRFLNEYARTKHAGELVVREHPGEWVIARPRAVFGPGDTTLLPRIVEAARAGRLPFLGDPARPAMGDLVYIDTLVDQLARLALRPGLSRETVNLTNGEAVPLMPTIARILAALDVPVPTRHLPRGAALALALAAETAWRLARRRDEPPLTRYAVHLLTSSKTFDDAHSRRLVGAPAVSIDEGISRTVSAFRAEFAIEGAG</sequence>
<dbReference type="InterPro" id="IPR001509">
    <property type="entry name" value="Epimerase_deHydtase"/>
</dbReference>
<proteinExistence type="predicted"/>
<evidence type="ECO:0000313" key="3">
    <source>
        <dbReference type="Proteomes" id="UP000291259"/>
    </source>
</evidence>
<dbReference type="SUPFAM" id="SSF51735">
    <property type="entry name" value="NAD(P)-binding Rossmann-fold domains"/>
    <property type="match status" value="1"/>
</dbReference>
<dbReference type="InterPro" id="IPR050177">
    <property type="entry name" value="Lipid_A_modif_metabolic_enz"/>
</dbReference>